<protein>
    <submittedName>
        <fullName evidence="1">Uncharacterized protein</fullName>
    </submittedName>
</protein>
<reference evidence="1" key="1">
    <citation type="submission" date="2023-05" db="EMBL/GenBank/DDBJ databases">
        <authorList>
            <person name="Stuckert A."/>
        </authorList>
    </citation>
    <scope>NUCLEOTIDE SEQUENCE</scope>
</reference>
<dbReference type="Proteomes" id="UP001162483">
    <property type="component" value="Unassembled WGS sequence"/>
</dbReference>
<keyword evidence="2" id="KW-1185">Reference proteome</keyword>
<sequence>MTMGRKGRRTTSASECLGDCSGSGYLSISDRCQSLPPPKVPILNGEQSLK</sequence>
<comment type="caution">
    <text evidence="1">The sequence shown here is derived from an EMBL/GenBank/DDBJ whole genome shotgun (WGS) entry which is preliminary data.</text>
</comment>
<evidence type="ECO:0000313" key="1">
    <source>
        <dbReference type="EMBL" id="CAI9573450.1"/>
    </source>
</evidence>
<name>A0ABN9DNJ5_9NEOB</name>
<feature type="non-terminal residue" evidence="1">
    <location>
        <position position="50"/>
    </location>
</feature>
<accession>A0ABN9DNJ5</accession>
<proteinExistence type="predicted"/>
<evidence type="ECO:0000313" key="2">
    <source>
        <dbReference type="Proteomes" id="UP001162483"/>
    </source>
</evidence>
<dbReference type="EMBL" id="CATNWA010014568">
    <property type="protein sequence ID" value="CAI9573450.1"/>
    <property type="molecule type" value="Genomic_DNA"/>
</dbReference>
<gene>
    <name evidence="1" type="ORF">SPARVUS_LOCUS7701730</name>
</gene>
<organism evidence="1 2">
    <name type="scientific">Staurois parvus</name>
    <dbReference type="NCBI Taxonomy" id="386267"/>
    <lineage>
        <taxon>Eukaryota</taxon>
        <taxon>Metazoa</taxon>
        <taxon>Chordata</taxon>
        <taxon>Craniata</taxon>
        <taxon>Vertebrata</taxon>
        <taxon>Euteleostomi</taxon>
        <taxon>Amphibia</taxon>
        <taxon>Batrachia</taxon>
        <taxon>Anura</taxon>
        <taxon>Neobatrachia</taxon>
        <taxon>Ranoidea</taxon>
        <taxon>Ranidae</taxon>
        <taxon>Staurois</taxon>
    </lineage>
</organism>